<reference evidence="3" key="1">
    <citation type="journal article" date="2018" name="Nat. Microbiol.">
        <title>Leveraging single-cell genomics to expand the fungal tree of life.</title>
        <authorList>
            <person name="Ahrendt S.R."/>
            <person name="Quandt C.A."/>
            <person name="Ciobanu D."/>
            <person name="Clum A."/>
            <person name="Salamov A."/>
            <person name="Andreopoulos B."/>
            <person name="Cheng J.F."/>
            <person name="Woyke T."/>
            <person name="Pelin A."/>
            <person name="Henrissat B."/>
            <person name="Reynolds N.K."/>
            <person name="Benny G.L."/>
            <person name="Smith M.E."/>
            <person name="James T.Y."/>
            <person name="Grigoriev I.V."/>
        </authorList>
    </citation>
    <scope>NUCLEOTIDE SEQUENCE [LARGE SCALE GENOMIC DNA]</scope>
    <source>
        <strain evidence="3">CSF55</strain>
    </source>
</reference>
<gene>
    <name evidence="2" type="ORF">ROZALSC1DRAFT_26250</name>
</gene>
<feature type="transmembrane region" description="Helical" evidence="1">
    <location>
        <begin position="53"/>
        <end position="73"/>
    </location>
</feature>
<dbReference type="AlphaFoldDB" id="A0A4P9Y992"/>
<evidence type="ECO:0000313" key="3">
    <source>
        <dbReference type="Proteomes" id="UP000281549"/>
    </source>
</evidence>
<dbReference type="EMBL" id="ML008402">
    <property type="protein sequence ID" value="RKP15625.1"/>
    <property type="molecule type" value="Genomic_DNA"/>
</dbReference>
<evidence type="ECO:0000256" key="1">
    <source>
        <dbReference type="SAM" id="Phobius"/>
    </source>
</evidence>
<dbReference type="Proteomes" id="UP000281549">
    <property type="component" value="Unassembled WGS sequence"/>
</dbReference>
<keyword evidence="1" id="KW-1133">Transmembrane helix</keyword>
<protein>
    <submittedName>
        <fullName evidence="2">Uncharacterized protein</fullName>
    </submittedName>
</protein>
<sequence length="116" mass="13171">SRTRCRPCHANFRCLTGLHFPLDEVRGKTKTLAKLAEKVSFNRSKTYRPIPTIFLGYIQLVALIPCVNILNFVHLEVTGPAVTMALMHALPDYFTRISVGHISLFRIVSLIPKRHD</sequence>
<organism evidence="2 3">
    <name type="scientific">Rozella allomycis (strain CSF55)</name>
    <dbReference type="NCBI Taxonomy" id="988480"/>
    <lineage>
        <taxon>Eukaryota</taxon>
        <taxon>Fungi</taxon>
        <taxon>Fungi incertae sedis</taxon>
        <taxon>Cryptomycota</taxon>
        <taxon>Cryptomycota incertae sedis</taxon>
        <taxon>Rozella</taxon>
    </lineage>
</organism>
<proteinExistence type="predicted"/>
<accession>A0A4P9Y992</accession>
<name>A0A4P9Y992_ROZAC</name>
<keyword evidence="1" id="KW-0812">Transmembrane</keyword>
<keyword evidence="1" id="KW-0472">Membrane</keyword>
<evidence type="ECO:0000313" key="2">
    <source>
        <dbReference type="EMBL" id="RKP15625.1"/>
    </source>
</evidence>
<feature type="non-terminal residue" evidence="2">
    <location>
        <position position="1"/>
    </location>
</feature>